<dbReference type="CDD" id="cd14742">
    <property type="entry name" value="PAAR_RHS"/>
    <property type="match status" value="1"/>
</dbReference>
<dbReference type="RefSeq" id="WP_033850507.1">
    <property type="nucleotide sequence ID" value="NZ_CBLI010000282.1"/>
</dbReference>
<dbReference type="InterPro" id="IPR045351">
    <property type="entry name" value="DUF6531"/>
</dbReference>
<evidence type="ECO:0000259" key="2">
    <source>
        <dbReference type="Pfam" id="PF20148"/>
    </source>
</evidence>
<feature type="domain" description="DUF6531" evidence="2">
    <location>
        <begin position="241"/>
        <end position="285"/>
    </location>
</feature>
<keyword evidence="1" id="KW-0472">Membrane</keyword>
<protein>
    <submittedName>
        <fullName evidence="3">RHS/YD repeat-containing protein</fullName>
    </submittedName>
</protein>
<comment type="caution">
    <text evidence="3">The sequence shown here is derived from an EMBL/GenBank/DDBJ whole genome shotgun (WGS) entry which is preliminary data.</text>
</comment>
<evidence type="ECO:0000313" key="3">
    <source>
        <dbReference type="EMBL" id="CRG52650.1"/>
    </source>
</evidence>
<evidence type="ECO:0000313" key="4">
    <source>
        <dbReference type="Proteomes" id="UP000047420"/>
    </source>
</evidence>
<keyword evidence="1" id="KW-1133">Transmembrane helix</keyword>
<evidence type="ECO:0000256" key="1">
    <source>
        <dbReference type="SAM" id="Phobius"/>
    </source>
</evidence>
<keyword evidence="1" id="KW-0812">Transmembrane</keyword>
<dbReference type="Pfam" id="PF05488">
    <property type="entry name" value="PAAR_motif"/>
    <property type="match status" value="1"/>
</dbReference>
<dbReference type="Gene3D" id="2.60.200.60">
    <property type="match status" value="1"/>
</dbReference>
<dbReference type="Proteomes" id="UP000047420">
    <property type="component" value="Unassembled WGS sequence"/>
</dbReference>
<feature type="transmembrane region" description="Helical" evidence="1">
    <location>
        <begin position="12"/>
        <end position="34"/>
    </location>
</feature>
<dbReference type="EMBL" id="CVMG01000065">
    <property type="protein sequence ID" value="CRG52650.1"/>
    <property type="molecule type" value="Genomic_DNA"/>
</dbReference>
<proteinExistence type="predicted"/>
<accession>A0ABM9TKW4</accession>
<feature type="transmembrane region" description="Helical" evidence="1">
    <location>
        <begin position="222"/>
        <end position="240"/>
    </location>
</feature>
<sequence>MLEAARVGDAIGHSGALAGLIGGTILGGLINVAGGILGGLLIGAGCAAACLGVGFLLIGAGIAVGMAANALGEKARDACVEAGASSMSPNGDIRTGSGNVFINDKPAAVATQSSVVCDKDKVQQVAQGSSSVFINGLPAARKNDKTTCDATILAGSSNVFIGGGTTATENISPEIPEWAYTVSDLTMFIAGLVSAKGAVGRGPGAVQRLLSKIPGANKVARVLCWLGLLAIAVPVIGILANPVDVTTGQKFLNDDDDLDFTLDGELPLFWQRSYLSSHAAESVLGLEPVLGKRAATGGRGYLVA</sequence>
<dbReference type="Pfam" id="PF20148">
    <property type="entry name" value="DUF6531"/>
    <property type="match status" value="1"/>
</dbReference>
<keyword evidence="4" id="KW-1185">Reference proteome</keyword>
<gene>
    <name evidence="3" type="ORF">ERS008478_04335</name>
</gene>
<feature type="transmembrane region" description="Helical" evidence="1">
    <location>
        <begin position="40"/>
        <end position="66"/>
    </location>
</feature>
<reference evidence="3 4" key="1">
    <citation type="submission" date="2015-03" db="EMBL/GenBank/DDBJ databases">
        <authorList>
            <consortium name="Pathogen Informatics"/>
            <person name="Murphy D."/>
        </authorList>
    </citation>
    <scope>NUCLEOTIDE SEQUENCE [LARGE SCALE GENOMIC DNA]</scope>
    <source>
        <strain evidence="3 4">WP-931201</strain>
    </source>
</reference>
<organism evidence="3 4">
    <name type="scientific">Yersinia wautersii</name>
    <dbReference type="NCBI Taxonomy" id="1341643"/>
    <lineage>
        <taxon>Bacteria</taxon>
        <taxon>Pseudomonadati</taxon>
        <taxon>Pseudomonadota</taxon>
        <taxon>Gammaproteobacteria</taxon>
        <taxon>Enterobacterales</taxon>
        <taxon>Yersiniaceae</taxon>
        <taxon>Yersinia</taxon>
    </lineage>
</organism>
<dbReference type="InterPro" id="IPR008727">
    <property type="entry name" value="PAAR_motif"/>
</dbReference>
<name>A0ABM9TKW4_9GAMM</name>